<accession>A0A2K2D7F0</accession>
<proteinExistence type="predicted"/>
<dbReference type="OrthoDB" id="691277at2759"/>
<dbReference type="STRING" id="15368.A0A2K2D7F0"/>
<dbReference type="AlphaFoldDB" id="A0A2K2D7F0"/>
<reference evidence="1" key="2">
    <citation type="submission" date="2017-06" db="EMBL/GenBank/DDBJ databases">
        <title>WGS assembly of Brachypodium distachyon.</title>
        <authorList>
            <consortium name="The International Brachypodium Initiative"/>
            <person name="Lucas S."/>
            <person name="Harmon-Smith M."/>
            <person name="Lail K."/>
            <person name="Tice H."/>
            <person name="Grimwood J."/>
            <person name="Bruce D."/>
            <person name="Barry K."/>
            <person name="Shu S."/>
            <person name="Lindquist E."/>
            <person name="Wang M."/>
            <person name="Pitluck S."/>
            <person name="Vogel J.P."/>
            <person name="Garvin D.F."/>
            <person name="Mockler T.C."/>
            <person name="Schmutz J."/>
            <person name="Rokhsar D."/>
            <person name="Bevan M.W."/>
        </authorList>
    </citation>
    <scope>NUCLEOTIDE SEQUENCE</scope>
    <source>
        <strain evidence="1">Bd21</strain>
    </source>
</reference>
<dbReference type="Proteomes" id="UP000008810">
    <property type="component" value="Chromosome 2"/>
</dbReference>
<protein>
    <submittedName>
        <fullName evidence="1 2">Uncharacterized protein</fullName>
    </submittedName>
</protein>
<sequence>MDKFLIKRKAPSQDASENINWKEEIQYDPGKRKLIEHYHPNLKDTVRRKYLVNGPCQPRNIDFPYLEFGNKRRRFNPDWFDEFGSWDRGHKKEAGYEAFVLNGWNSWNVKARLNNHVGDVNSIHNQAMRNCIDLLKRE</sequence>
<evidence type="ECO:0000313" key="1">
    <source>
        <dbReference type="EMBL" id="PNT70200.1"/>
    </source>
</evidence>
<evidence type="ECO:0000313" key="3">
    <source>
        <dbReference type="Proteomes" id="UP000008810"/>
    </source>
</evidence>
<reference evidence="1 2" key="1">
    <citation type="journal article" date="2010" name="Nature">
        <title>Genome sequencing and analysis of the model grass Brachypodium distachyon.</title>
        <authorList>
            <consortium name="International Brachypodium Initiative"/>
        </authorList>
    </citation>
    <scope>NUCLEOTIDE SEQUENCE [LARGE SCALE GENOMIC DNA]</scope>
    <source>
        <strain evidence="1 2">Bd21</strain>
    </source>
</reference>
<name>A0A2K2D7F0_BRADI</name>
<keyword evidence="3" id="KW-1185">Reference proteome</keyword>
<evidence type="ECO:0000313" key="2">
    <source>
        <dbReference type="EnsemblPlants" id="PNT70200"/>
    </source>
</evidence>
<dbReference type="EnsemblPlants" id="PNT70200">
    <property type="protein sequence ID" value="PNT70200"/>
    <property type="gene ID" value="BRADI_2g07593v3"/>
</dbReference>
<dbReference type="Gramene" id="PNT70200">
    <property type="protein sequence ID" value="PNT70200"/>
    <property type="gene ID" value="BRADI_2g07593v3"/>
</dbReference>
<dbReference type="EMBL" id="CM000881">
    <property type="protein sequence ID" value="PNT70200.1"/>
    <property type="molecule type" value="Genomic_DNA"/>
</dbReference>
<organism evidence="1">
    <name type="scientific">Brachypodium distachyon</name>
    <name type="common">Purple false brome</name>
    <name type="synonym">Trachynia distachya</name>
    <dbReference type="NCBI Taxonomy" id="15368"/>
    <lineage>
        <taxon>Eukaryota</taxon>
        <taxon>Viridiplantae</taxon>
        <taxon>Streptophyta</taxon>
        <taxon>Embryophyta</taxon>
        <taxon>Tracheophyta</taxon>
        <taxon>Spermatophyta</taxon>
        <taxon>Magnoliopsida</taxon>
        <taxon>Liliopsida</taxon>
        <taxon>Poales</taxon>
        <taxon>Poaceae</taxon>
        <taxon>BOP clade</taxon>
        <taxon>Pooideae</taxon>
        <taxon>Stipodae</taxon>
        <taxon>Brachypodieae</taxon>
        <taxon>Brachypodium</taxon>
    </lineage>
</organism>
<dbReference type="InParanoid" id="A0A2K2D7F0"/>
<reference evidence="2" key="3">
    <citation type="submission" date="2018-08" db="UniProtKB">
        <authorList>
            <consortium name="EnsemblPlants"/>
        </authorList>
    </citation>
    <scope>IDENTIFICATION</scope>
    <source>
        <strain evidence="2">cv. Bd21</strain>
    </source>
</reference>
<gene>
    <name evidence="1" type="ORF">BRADI_2g07593v3</name>
</gene>